<reference evidence="2" key="1">
    <citation type="submission" date="2019-08" db="EMBL/GenBank/DDBJ databases">
        <authorList>
            <person name="Kucharzyk K."/>
            <person name="Murdoch R.W."/>
            <person name="Higgins S."/>
            <person name="Loffler F."/>
        </authorList>
    </citation>
    <scope>NUCLEOTIDE SEQUENCE</scope>
</reference>
<keyword evidence="1" id="KW-0472">Membrane</keyword>
<keyword evidence="1" id="KW-0812">Transmembrane</keyword>
<keyword evidence="1" id="KW-1133">Transmembrane helix</keyword>
<feature type="transmembrane region" description="Helical" evidence="1">
    <location>
        <begin position="41"/>
        <end position="58"/>
    </location>
</feature>
<proteinExistence type="predicted"/>
<feature type="transmembrane region" description="Helical" evidence="1">
    <location>
        <begin position="12"/>
        <end position="35"/>
    </location>
</feature>
<accession>A0A645HH39</accession>
<dbReference type="EMBL" id="VSSQ01093506">
    <property type="protein sequence ID" value="MPN38341.1"/>
    <property type="molecule type" value="Genomic_DNA"/>
</dbReference>
<evidence type="ECO:0000256" key="1">
    <source>
        <dbReference type="SAM" id="Phobius"/>
    </source>
</evidence>
<sequence length="77" mass="8990">MLYCIPDFIGDIGISCIFISFKNSGYSIVFTRFLFHHQHNLPFYIDIFIIVIIILWRSNTVPGKHQLSFHPITSCIE</sequence>
<evidence type="ECO:0000313" key="2">
    <source>
        <dbReference type="EMBL" id="MPN38341.1"/>
    </source>
</evidence>
<protein>
    <submittedName>
        <fullName evidence="2">Uncharacterized protein</fullName>
    </submittedName>
</protein>
<dbReference type="AlphaFoldDB" id="A0A645HH39"/>
<comment type="caution">
    <text evidence="2">The sequence shown here is derived from an EMBL/GenBank/DDBJ whole genome shotgun (WGS) entry which is preliminary data.</text>
</comment>
<organism evidence="2">
    <name type="scientific">bioreactor metagenome</name>
    <dbReference type="NCBI Taxonomy" id="1076179"/>
    <lineage>
        <taxon>unclassified sequences</taxon>
        <taxon>metagenomes</taxon>
        <taxon>ecological metagenomes</taxon>
    </lineage>
</organism>
<gene>
    <name evidence="2" type="ORF">SDC9_185865</name>
</gene>
<name>A0A645HH39_9ZZZZ</name>